<dbReference type="EMBL" id="KN050677">
    <property type="protein sequence ID" value="KFL96338.1"/>
    <property type="molecule type" value="Genomic_DNA"/>
</dbReference>
<feature type="transmembrane region" description="Helical" evidence="1">
    <location>
        <begin position="116"/>
        <end position="139"/>
    </location>
</feature>
<evidence type="ECO:0000313" key="2">
    <source>
        <dbReference type="EMBL" id="KFL96338.1"/>
    </source>
</evidence>
<feature type="transmembrane region" description="Helical" evidence="1">
    <location>
        <begin position="62"/>
        <end position="84"/>
    </location>
</feature>
<reference evidence="2 3" key="1">
    <citation type="submission" date="2010-03" db="EMBL/GenBank/DDBJ databases">
        <title>The Genome Sequence of Lactobacillus gasseri strain SV-16A-US.</title>
        <authorList>
            <consortium name="The Broad Institute Genome Sequencing Platform"/>
            <person name="Ward D."/>
            <person name="Earl A."/>
            <person name="Feldgarden M."/>
            <person name="Gevers D."/>
            <person name="Young S.K."/>
            <person name="Zeng Q."/>
            <person name="Koehrsen M."/>
            <person name="Alvarado L."/>
            <person name="Berlin A."/>
            <person name="Bochicchio J."/>
            <person name="Borenstein D."/>
            <person name="Chapman S.B."/>
            <person name="Chen Z."/>
            <person name="Engels R."/>
            <person name="Freedman E."/>
            <person name="Gellesch M."/>
            <person name="Goldberg J."/>
            <person name="Griggs A."/>
            <person name="Gujja S."/>
            <person name="Heilman E."/>
            <person name="Heiman D."/>
            <person name="Hepburn T."/>
            <person name="Howarth C."/>
            <person name="Jen D."/>
            <person name="Larson L."/>
            <person name="Mehta T."/>
            <person name="Park D."/>
            <person name="Pearson M."/>
            <person name="Roberts A."/>
            <person name="Saif S."/>
            <person name="Shea T."/>
            <person name="Shenoy N."/>
            <person name="Sisk P."/>
            <person name="Stolte C."/>
            <person name="Sykes S."/>
            <person name="Thomson T."/>
            <person name="Walk T."/>
            <person name="White J."/>
            <person name="Yandava C."/>
            <person name="Liu Y."/>
            <person name="Xu Q."/>
            <person name="Haas B."/>
            <person name="Nusbaum C."/>
            <person name="Birren B."/>
        </authorList>
    </citation>
    <scope>NUCLEOTIDE SEQUENCE [LARGE SCALE GENOMIC DNA]</scope>
    <source>
        <strain evidence="2 3">SV-16A-US</strain>
    </source>
</reference>
<organism evidence="2 3">
    <name type="scientific">Lactobacillus gasseri SV-16A-US</name>
    <dbReference type="NCBI Taxonomy" id="575604"/>
    <lineage>
        <taxon>Bacteria</taxon>
        <taxon>Bacillati</taxon>
        <taxon>Bacillota</taxon>
        <taxon>Bacilli</taxon>
        <taxon>Lactobacillales</taxon>
        <taxon>Lactobacillaceae</taxon>
        <taxon>Lactobacillus</taxon>
    </lineage>
</organism>
<keyword evidence="1" id="KW-0472">Membrane</keyword>
<sequence length="163" mass="18844">MNRVWNSLKIIFVRTAKYIFQSSEERSVKEVRLIRKRYKEIGIAKLQDILISYKSQVQHSQLLFTGIMLAMFIALLGGLGQAIINWLRQLLIVNTLPKVQPAEALNMLTTDEMKNVLLIEGLIIIAFIFILILGIVFFIDKIKTKQMKVLILEDILKKKTQNE</sequence>
<protein>
    <submittedName>
        <fullName evidence="2">Uncharacterized protein</fullName>
    </submittedName>
</protein>
<evidence type="ECO:0000256" key="1">
    <source>
        <dbReference type="SAM" id="Phobius"/>
    </source>
</evidence>
<keyword evidence="1" id="KW-0812">Transmembrane</keyword>
<accession>A0AB34NY23</accession>
<keyword evidence="1" id="KW-1133">Transmembrane helix</keyword>
<gene>
    <name evidence="2" type="ORF">HMPREF5175_01851</name>
</gene>
<dbReference type="Proteomes" id="UP000030761">
    <property type="component" value="Unassembled WGS sequence"/>
</dbReference>
<name>A0AB34NY23_LACGS</name>
<proteinExistence type="predicted"/>
<dbReference type="AlphaFoldDB" id="A0AB34NY23"/>
<evidence type="ECO:0000313" key="3">
    <source>
        <dbReference type="Proteomes" id="UP000030761"/>
    </source>
</evidence>
<dbReference type="RefSeq" id="WP_035425156.1">
    <property type="nucleotide sequence ID" value="NZ_KN050677.1"/>
</dbReference>